<proteinExistence type="predicted"/>
<keyword evidence="2" id="KW-0460">Magnesium</keyword>
<reference evidence="4" key="1">
    <citation type="journal article" date="2017" name="Nat. Commun.">
        <title>The asparagus genome sheds light on the origin and evolution of a young Y chromosome.</title>
        <authorList>
            <person name="Harkess A."/>
            <person name="Zhou J."/>
            <person name="Xu C."/>
            <person name="Bowers J.E."/>
            <person name="Van der Hulst R."/>
            <person name="Ayyampalayam S."/>
            <person name="Mercati F."/>
            <person name="Riccardi P."/>
            <person name="McKain M.R."/>
            <person name="Kakrana A."/>
            <person name="Tang H."/>
            <person name="Ray J."/>
            <person name="Groenendijk J."/>
            <person name="Arikit S."/>
            <person name="Mathioni S.M."/>
            <person name="Nakano M."/>
            <person name="Shan H."/>
            <person name="Telgmann-Rauber A."/>
            <person name="Kanno A."/>
            <person name="Yue Z."/>
            <person name="Chen H."/>
            <person name="Li W."/>
            <person name="Chen Y."/>
            <person name="Xu X."/>
            <person name="Zhang Y."/>
            <person name="Luo S."/>
            <person name="Chen H."/>
            <person name="Gao J."/>
            <person name="Mao Z."/>
            <person name="Pires J.C."/>
            <person name="Luo M."/>
            <person name="Kudrna D."/>
            <person name="Wing R.A."/>
            <person name="Meyers B.C."/>
            <person name="Yi K."/>
            <person name="Kong H."/>
            <person name="Lavrijsen P."/>
            <person name="Sunseri F."/>
            <person name="Falavigna A."/>
            <person name="Ye Y."/>
            <person name="Leebens-Mack J.H."/>
            <person name="Chen G."/>
        </authorList>
    </citation>
    <scope>NUCLEOTIDE SEQUENCE [LARGE SCALE GENOMIC DNA]</scope>
    <source>
        <strain evidence="4">cv. DH0086</strain>
    </source>
</reference>
<keyword evidence="4" id="KW-1185">Reference proteome</keyword>
<organism evidence="3 4">
    <name type="scientific">Asparagus officinalis</name>
    <name type="common">Garden asparagus</name>
    <dbReference type="NCBI Taxonomy" id="4686"/>
    <lineage>
        <taxon>Eukaryota</taxon>
        <taxon>Viridiplantae</taxon>
        <taxon>Streptophyta</taxon>
        <taxon>Embryophyta</taxon>
        <taxon>Tracheophyta</taxon>
        <taxon>Spermatophyta</taxon>
        <taxon>Magnoliopsida</taxon>
        <taxon>Liliopsida</taxon>
        <taxon>Asparagales</taxon>
        <taxon>Asparagaceae</taxon>
        <taxon>Asparagoideae</taxon>
        <taxon>Asparagus</taxon>
    </lineage>
</organism>
<dbReference type="Gramene" id="ONK79187">
    <property type="protein sequence ID" value="ONK79187"/>
    <property type="gene ID" value="A4U43_C01F3810"/>
</dbReference>
<dbReference type="AlphaFoldDB" id="A0A5P1FP34"/>
<evidence type="ECO:0000256" key="2">
    <source>
        <dbReference type="ARBA" id="ARBA00022842"/>
    </source>
</evidence>
<dbReference type="InterPro" id="IPR005299">
    <property type="entry name" value="MeTrfase_7"/>
</dbReference>
<dbReference type="InterPro" id="IPR042086">
    <property type="entry name" value="MeTrfase_capping"/>
</dbReference>
<dbReference type="Pfam" id="PF03492">
    <property type="entry name" value="Methyltransf_7"/>
    <property type="match status" value="1"/>
</dbReference>
<protein>
    <submittedName>
        <fullName evidence="3">Uncharacterized protein</fullName>
    </submittedName>
</protein>
<dbReference type="InterPro" id="IPR029063">
    <property type="entry name" value="SAM-dependent_MTases_sf"/>
</dbReference>
<sequence>MDVQRILHMKQGLGEASYAQNSSLQKKSIDALQHIINNSAIDAYTSQTPETLAMADLGCSSGPNTLSIIRTIIDAINRTCTEASKASPEFMVFLNDLPTNDFNSVFATLPEFIKNLGCSSVFMAGVPGSFYGRLFPNSSLHFISSCYSLHWLSQVPQGLFNGEGKPINKGKMCISNTSPAAVAEAYSQQFRRDFSLFLRSRSEELISGGKMVLIMLGRNTDDHCDRSTNFLWEVLAQSFAIMVSQELVEEERVDSYNVPFYAPSFKEIEDEAEKVSSFTIDHIRVHELNISTGTAKEEAEITSMAIRAIQESMITHHFGEGVIETLFQYYRELLSEAMAKEERNCAHLVVVLRKMH</sequence>
<dbReference type="GO" id="GO:0046872">
    <property type="term" value="F:metal ion binding"/>
    <property type="evidence" value="ECO:0007669"/>
    <property type="project" value="UniProtKB-KW"/>
</dbReference>
<dbReference type="SUPFAM" id="SSF53335">
    <property type="entry name" value="S-adenosyl-L-methionine-dependent methyltransferases"/>
    <property type="match status" value="1"/>
</dbReference>
<name>A0A5P1FP34_ASPOF</name>
<evidence type="ECO:0000313" key="4">
    <source>
        <dbReference type="Proteomes" id="UP000243459"/>
    </source>
</evidence>
<gene>
    <name evidence="3" type="ORF">A4U43_C01F3810</name>
</gene>
<dbReference type="OrthoDB" id="742617at2759"/>
<dbReference type="GO" id="GO:1901601">
    <property type="term" value="P:strigolactone biosynthetic process"/>
    <property type="evidence" value="ECO:0007669"/>
    <property type="project" value="EnsemblPlants"/>
</dbReference>
<evidence type="ECO:0000313" key="3">
    <source>
        <dbReference type="EMBL" id="ONK79187.1"/>
    </source>
</evidence>
<evidence type="ECO:0000256" key="1">
    <source>
        <dbReference type="ARBA" id="ARBA00022723"/>
    </source>
</evidence>
<dbReference type="Gene3D" id="3.40.50.150">
    <property type="entry name" value="Vaccinia Virus protein VP39"/>
    <property type="match status" value="1"/>
</dbReference>
<dbReference type="PANTHER" id="PTHR31009">
    <property type="entry name" value="S-ADENOSYL-L-METHIONINE:CARBOXYL METHYLTRANSFERASE FAMILY PROTEIN"/>
    <property type="match status" value="1"/>
</dbReference>
<dbReference type="GO" id="GO:2000032">
    <property type="term" value="P:regulation of secondary shoot formation"/>
    <property type="evidence" value="ECO:0007669"/>
    <property type="project" value="EnsemblPlants"/>
</dbReference>
<dbReference type="GO" id="GO:0008757">
    <property type="term" value="F:S-adenosylmethionine-dependent methyltransferase activity"/>
    <property type="evidence" value="ECO:0007669"/>
    <property type="project" value="EnsemblPlants"/>
</dbReference>
<dbReference type="GO" id="GO:0032259">
    <property type="term" value="P:methylation"/>
    <property type="evidence" value="ECO:0007669"/>
    <property type="project" value="EnsemblPlants"/>
</dbReference>
<dbReference type="Proteomes" id="UP000243459">
    <property type="component" value="Chromosome 1"/>
</dbReference>
<dbReference type="EMBL" id="CM007381">
    <property type="protein sequence ID" value="ONK79187.1"/>
    <property type="molecule type" value="Genomic_DNA"/>
</dbReference>
<keyword evidence="1" id="KW-0479">Metal-binding</keyword>
<accession>A0A5P1FP34</accession>
<dbReference type="Gene3D" id="1.10.1200.270">
    <property type="entry name" value="Methyltransferase, alpha-helical capping domain"/>
    <property type="match status" value="1"/>
</dbReference>
<dbReference type="OMA" id="SWAIQWL"/>